<evidence type="ECO:0000313" key="3">
    <source>
        <dbReference type="Proteomes" id="UP000663844"/>
    </source>
</evidence>
<feature type="region of interest" description="Disordered" evidence="1">
    <location>
        <begin position="401"/>
        <end position="458"/>
    </location>
</feature>
<dbReference type="EMBL" id="CAJOAZ010003994">
    <property type="protein sequence ID" value="CAF4038639.1"/>
    <property type="molecule type" value="Genomic_DNA"/>
</dbReference>
<sequence>MPQLPTDINFLIPDEFSTTTDSEPFILLDHSYAQLTKRILMFSSESQFQIMCKSSSLHMDATFAITPRRFKQTYIIQAHDIEANQAKTRGYQFSPSNIMTDYESGIISTLKELFPQVKHDGCYFHHLQKIVKRMKMYGLWTHYLNDDDLYRWIKKMMAISMLPVSKMLKAFQYIEKETTTDRTLKQFLPQLKQMLVYYKKQWLPPGMIAMNLLQELIRFIELPPKKVKGVGVDNGEIFKKENGRQISSSHRYWGVLEPDGIYNLYKKFKGGPLDNETWLILRIKDESYRTIKFILEHAKIMGDMPRIRDVEDYFKDERILVCRDRIQMILNHFQQQEKQNPTSNNTISVAVAHQIAQSQLPFASILSDTIDGVKSSKKLPKPATSNDKLLVPLITPVAIAPQEQPDTIDRGTPMRDRLRKRKTTAPPATKGENNTKSVTSGSSRNTTSSEASKKRRPR</sequence>
<evidence type="ECO:0000256" key="1">
    <source>
        <dbReference type="SAM" id="MobiDB-lite"/>
    </source>
</evidence>
<dbReference type="Proteomes" id="UP000663844">
    <property type="component" value="Unassembled WGS sequence"/>
</dbReference>
<proteinExistence type="predicted"/>
<feature type="compositionally biased region" description="Polar residues" evidence="1">
    <location>
        <begin position="431"/>
        <end position="450"/>
    </location>
</feature>
<organism evidence="2 3">
    <name type="scientific">Adineta steineri</name>
    <dbReference type="NCBI Taxonomy" id="433720"/>
    <lineage>
        <taxon>Eukaryota</taxon>
        <taxon>Metazoa</taxon>
        <taxon>Spiralia</taxon>
        <taxon>Gnathifera</taxon>
        <taxon>Rotifera</taxon>
        <taxon>Eurotatoria</taxon>
        <taxon>Bdelloidea</taxon>
        <taxon>Adinetida</taxon>
        <taxon>Adinetidae</taxon>
        <taxon>Adineta</taxon>
    </lineage>
</organism>
<reference evidence="2" key="1">
    <citation type="submission" date="2021-02" db="EMBL/GenBank/DDBJ databases">
        <authorList>
            <person name="Nowell W R."/>
        </authorList>
    </citation>
    <scope>NUCLEOTIDE SEQUENCE</scope>
</reference>
<evidence type="ECO:0008006" key="4">
    <source>
        <dbReference type="Google" id="ProtNLM"/>
    </source>
</evidence>
<dbReference type="AlphaFoldDB" id="A0A819QXN0"/>
<comment type="caution">
    <text evidence="2">The sequence shown here is derived from an EMBL/GenBank/DDBJ whole genome shotgun (WGS) entry which is preliminary data.</text>
</comment>
<protein>
    <recommendedName>
        <fullName evidence="4">MULE transposase domain-containing protein</fullName>
    </recommendedName>
</protein>
<name>A0A819QXN0_9BILA</name>
<feature type="compositionally biased region" description="Basic and acidic residues" evidence="1">
    <location>
        <begin position="407"/>
        <end position="416"/>
    </location>
</feature>
<gene>
    <name evidence="2" type="ORF">OXD698_LOCUS31777</name>
</gene>
<accession>A0A819QXN0</accession>
<evidence type="ECO:0000313" key="2">
    <source>
        <dbReference type="EMBL" id="CAF4038639.1"/>
    </source>
</evidence>